<keyword evidence="3" id="KW-1185">Reference proteome</keyword>
<reference evidence="2" key="1">
    <citation type="submission" date="2021-02" db="EMBL/GenBank/DDBJ databases">
        <authorList>
            <person name="Bekaert M."/>
        </authorList>
    </citation>
    <scope>NUCLEOTIDE SEQUENCE</scope>
    <source>
        <strain evidence="2">IoA-00</strain>
    </source>
</reference>
<dbReference type="Proteomes" id="UP000675881">
    <property type="component" value="Chromosome 13"/>
</dbReference>
<feature type="compositionally biased region" description="Basic residues" evidence="1">
    <location>
        <begin position="315"/>
        <end position="327"/>
    </location>
</feature>
<evidence type="ECO:0000313" key="3">
    <source>
        <dbReference type="Proteomes" id="UP000675881"/>
    </source>
</evidence>
<feature type="compositionally biased region" description="Low complexity" evidence="1">
    <location>
        <begin position="277"/>
        <end position="288"/>
    </location>
</feature>
<protein>
    <submittedName>
        <fullName evidence="2">(salmon louse) hypothetical protein</fullName>
    </submittedName>
</protein>
<accession>A0A7R8CIX4</accession>
<sequence>MDSKPNRPFGDKLLTSGRNLEKIELRILVTSDIHTYITSSVIDSDVKSHEIFTIRFNIDPWHKFEDWDWFNGRNFCRDRCMDLISFDTPEEFKTFAKIMQADNVSSIYTSGRKCNFKGKGCDASHLQPINANGWFGPGQETLAFLIQVLRLLIRTGHLLESKQGQKQPDNFEGVKEGPIETEFDIGVTIEGLQEFHDEACLAALNNKYNDGISWHDVACHFRSVIVCEDSDQLLELIKKQNGEDVKAEVKKSEKASEIDSILLNEVEPLLPENILQQQQQLQQEQQQHPHGHHGHQPHHPSHHQNRQPPPGLPRRPNKRPPRSKPGRRPGLLSAFGFGGRFPFLF</sequence>
<dbReference type="SUPFAM" id="SSF56436">
    <property type="entry name" value="C-type lectin-like"/>
    <property type="match status" value="1"/>
</dbReference>
<dbReference type="Gene3D" id="3.10.100.10">
    <property type="entry name" value="Mannose-Binding Protein A, subunit A"/>
    <property type="match status" value="1"/>
</dbReference>
<dbReference type="InterPro" id="IPR016186">
    <property type="entry name" value="C-type_lectin-like/link_sf"/>
</dbReference>
<dbReference type="InterPro" id="IPR016187">
    <property type="entry name" value="CTDL_fold"/>
</dbReference>
<evidence type="ECO:0000313" key="2">
    <source>
        <dbReference type="EMBL" id="CAF2830361.1"/>
    </source>
</evidence>
<organism evidence="2 3">
    <name type="scientific">Lepeophtheirus salmonis</name>
    <name type="common">Salmon louse</name>
    <name type="synonym">Caligus salmonis</name>
    <dbReference type="NCBI Taxonomy" id="72036"/>
    <lineage>
        <taxon>Eukaryota</taxon>
        <taxon>Metazoa</taxon>
        <taxon>Ecdysozoa</taxon>
        <taxon>Arthropoda</taxon>
        <taxon>Crustacea</taxon>
        <taxon>Multicrustacea</taxon>
        <taxon>Hexanauplia</taxon>
        <taxon>Copepoda</taxon>
        <taxon>Siphonostomatoida</taxon>
        <taxon>Caligidae</taxon>
        <taxon>Lepeophtheirus</taxon>
    </lineage>
</organism>
<proteinExistence type="predicted"/>
<dbReference type="AlphaFoldDB" id="A0A7R8CIX4"/>
<evidence type="ECO:0000256" key="1">
    <source>
        <dbReference type="SAM" id="MobiDB-lite"/>
    </source>
</evidence>
<feature type="compositionally biased region" description="Basic residues" evidence="1">
    <location>
        <begin position="289"/>
        <end position="305"/>
    </location>
</feature>
<gene>
    <name evidence="2" type="ORF">LSAA_3816</name>
</gene>
<feature type="region of interest" description="Disordered" evidence="1">
    <location>
        <begin position="277"/>
        <end position="333"/>
    </location>
</feature>
<name>A0A7R8CIX4_LEPSM</name>
<dbReference type="OrthoDB" id="10354128at2759"/>
<dbReference type="PANTHER" id="PTHR21407">
    <property type="entry name" value="RE43931P-RELATED"/>
    <property type="match status" value="1"/>
</dbReference>
<dbReference type="EMBL" id="HG994592">
    <property type="protein sequence ID" value="CAF2830361.1"/>
    <property type="molecule type" value="Genomic_DNA"/>
</dbReference>
<dbReference type="PANTHER" id="PTHR21407:SF5">
    <property type="entry name" value="HL04814P"/>
    <property type="match status" value="1"/>
</dbReference>